<dbReference type="Proteomes" id="UP001630127">
    <property type="component" value="Unassembled WGS sequence"/>
</dbReference>
<reference evidence="2 3" key="1">
    <citation type="submission" date="2024-11" db="EMBL/GenBank/DDBJ databases">
        <title>A near-complete genome assembly of Cinchona calisaya.</title>
        <authorList>
            <person name="Lian D.C."/>
            <person name="Zhao X.W."/>
            <person name="Wei L."/>
        </authorList>
    </citation>
    <scope>NUCLEOTIDE SEQUENCE [LARGE SCALE GENOMIC DNA]</scope>
    <source>
        <tissue evidence="2">Nenye</tissue>
    </source>
</reference>
<accession>A0ABD2Y7M7</accession>
<sequence length="306" mass="33833">MASGSTGRANNAGSKGFNFGSDDVLCFYEEYGNQDGSNGSSHSDPVIGANSAKEFHKNRMARSSVFPAGSCIPPEESSFNQDVIAIVEMTMKKYADNLVRFLEGISSRLSQLELYCYNLDKIIGEMHSELVRDNGEAETKLDSLEKHLQEVCFNVTTALVEVHRSVQFLRDKQELAETHKEHAKLQLGQKDSFSASNLQQEERVIVPASDAKRSENSSVTQLQQLALALRHQVLPLQQQPPVTPPPPVLSQSLPQSQAYCLPPTQLPNVPAAAQPSQDQYVPPDAQYRAPQMQDIPRVAPQPEQFQ</sequence>
<evidence type="ECO:0000313" key="3">
    <source>
        <dbReference type="Proteomes" id="UP001630127"/>
    </source>
</evidence>
<dbReference type="PANTHER" id="PTHR31805">
    <property type="entry name" value="RECEPTOR-LIKE KINASE, PUTATIVE (DUF1421)-RELATED"/>
    <property type="match status" value="1"/>
</dbReference>
<proteinExistence type="predicted"/>
<evidence type="ECO:0000256" key="1">
    <source>
        <dbReference type="SAM" id="MobiDB-lite"/>
    </source>
</evidence>
<dbReference type="PANTHER" id="PTHR31805:SF16">
    <property type="entry name" value="FORMIN-LIKE PROTEIN (DUF1421)"/>
    <property type="match status" value="1"/>
</dbReference>
<feature type="region of interest" description="Disordered" evidence="1">
    <location>
        <begin position="259"/>
        <end position="306"/>
    </location>
</feature>
<protein>
    <submittedName>
        <fullName evidence="2">Uncharacterized protein</fullName>
    </submittedName>
</protein>
<dbReference type="EMBL" id="JBJUIK010000015">
    <property type="protein sequence ID" value="KAL3502721.1"/>
    <property type="molecule type" value="Genomic_DNA"/>
</dbReference>
<name>A0ABD2Y7M7_9GENT</name>
<dbReference type="AlphaFoldDB" id="A0ABD2Y7M7"/>
<gene>
    <name evidence="2" type="ORF">ACH5RR_037170</name>
</gene>
<evidence type="ECO:0000313" key="2">
    <source>
        <dbReference type="EMBL" id="KAL3502721.1"/>
    </source>
</evidence>
<keyword evidence="3" id="KW-1185">Reference proteome</keyword>
<organism evidence="2 3">
    <name type="scientific">Cinchona calisaya</name>
    <dbReference type="NCBI Taxonomy" id="153742"/>
    <lineage>
        <taxon>Eukaryota</taxon>
        <taxon>Viridiplantae</taxon>
        <taxon>Streptophyta</taxon>
        <taxon>Embryophyta</taxon>
        <taxon>Tracheophyta</taxon>
        <taxon>Spermatophyta</taxon>
        <taxon>Magnoliopsida</taxon>
        <taxon>eudicotyledons</taxon>
        <taxon>Gunneridae</taxon>
        <taxon>Pentapetalae</taxon>
        <taxon>asterids</taxon>
        <taxon>lamiids</taxon>
        <taxon>Gentianales</taxon>
        <taxon>Rubiaceae</taxon>
        <taxon>Cinchonoideae</taxon>
        <taxon>Cinchoneae</taxon>
        <taxon>Cinchona</taxon>
    </lineage>
</organism>
<comment type="caution">
    <text evidence="2">The sequence shown here is derived from an EMBL/GenBank/DDBJ whole genome shotgun (WGS) entry which is preliminary data.</text>
</comment>